<dbReference type="InterPro" id="IPR037401">
    <property type="entry name" value="SnoaL-like"/>
</dbReference>
<dbReference type="InterPro" id="IPR032710">
    <property type="entry name" value="NTF2-like_dom_sf"/>
</dbReference>
<organism evidence="2 3">
    <name type="scientific">Labrys wisconsinensis</name>
    <dbReference type="NCBI Taxonomy" id="425677"/>
    <lineage>
        <taxon>Bacteria</taxon>
        <taxon>Pseudomonadati</taxon>
        <taxon>Pseudomonadota</taxon>
        <taxon>Alphaproteobacteria</taxon>
        <taxon>Hyphomicrobiales</taxon>
        <taxon>Xanthobacteraceae</taxon>
        <taxon>Labrys</taxon>
    </lineage>
</organism>
<dbReference type="EMBL" id="JAUSVX010000013">
    <property type="protein sequence ID" value="MDQ0472742.1"/>
    <property type="molecule type" value="Genomic_DNA"/>
</dbReference>
<dbReference type="SUPFAM" id="SSF54427">
    <property type="entry name" value="NTF2-like"/>
    <property type="match status" value="1"/>
</dbReference>
<dbReference type="Gene3D" id="3.10.450.50">
    <property type="match status" value="1"/>
</dbReference>
<dbReference type="PANTHER" id="PTHR41252:SF1">
    <property type="entry name" value="BLR2505 PROTEIN"/>
    <property type="match status" value="1"/>
</dbReference>
<sequence length="138" mass="15530">MAKRTLIETMLRTCYAMRRAEDIEGALESFTEDATFRLVGNPGLAPLTKAVTGRDALRAMLTQLARDWDWRDYHITSIMVDGDHAVVHSRGRMRYTPKNAAMETETLDLITIRDGKISDFQQFCDTHMAASLMMAGTA</sequence>
<reference evidence="2 3" key="1">
    <citation type="submission" date="2023-07" db="EMBL/GenBank/DDBJ databases">
        <title>Genomic Encyclopedia of Type Strains, Phase IV (KMG-IV): sequencing the most valuable type-strain genomes for metagenomic binning, comparative biology and taxonomic classification.</title>
        <authorList>
            <person name="Goeker M."/>
        </authorList>
    </citation>
    <scope>NUCLEOTIDE SEQUENCE [LARGE SCALE GENOMIC DNA]</scope>
    <source>
        <strain evidence="2 3">DSM 19619</strain>
    </source>
</reference>
<keyword evidence="3" id="KW-1185">Reference proteome</keyword>
<name>A0ABU0JHZ5_9HYPH</name>
<comment type="caution">
    <text evidence="2">The sequence shown here is derived from an EMBL/GenBank/DDBJ whole genome shotgun (WGS) entry which is preliminary data.</text>
</comment>
<protein>
    <submittedName>
        <fullName evidence="2">Ketosteroid isomerase-like protein</fullName>
    </submittedName>
</protein>
<evidence type="ECO:0000313" key="3">
    <source>
        <dbReference type="Proteomes" id="UP001242480"/>
    </source>
</evidence>
<evidence type="ECO:0000313" key="2">
    <source>
        <dbReference type="EMBL" id="MDQ0472742.1"/>
    </source>
</evidence>
<dbReference type="Proteomes" id="UP001242480">
    <property type="component" value="Unassembled WGS sequence"/>
</dbReference>
<gene>
    <name evidence="2" type="ORF">QO011_005772</name>
</gene>
<dbReference type="PANTHER" id="PTHR41252">
    <property type="entry name" value="BLR2505 PROTEIN"/>
    <property type="match status" value="1"/>
</dbReference>
<dbReference type="RefSeq" id="WP_307279991.1">
    <property type="nucleotide sequence ID" value="NZ_JAUSVX010000013.1"/>
</dbReference>
<dbReference type="Pfam" id="PF12680">
    <property type="entry name" value="SnoaL_2"/>
    <property type="match status" value="1"/>
</dbReference>
<proteinExistence type="predicted"/>
<feature type="domain" description="SnoaL-like" evidence="1">
    <location>
        <begin position="14"/>
        <end position="119"/>
    </location>
</feature>
<evidence type="ECO:0000259" key="1">
    <source>
        <dbReference type="Pfam" id="PF12680"/>
    </source>
</evidence>
<accession>A0ABU0JHZ5</accession>